<evidence type="ECO:0000259" key="1">
    <source>
        <dbReference type="Pfam" id="PF13360"/>
    </source>
</evidence>
<comment type="caution">
    <text evidence="2">The sequence shown here is derived from an EMBL/GenBank/DDBJ whole genome shotgun (WGS) entry which is preliminary data.</text>
</comment>
<keyword evidence="3" id="KW-1185">Reference proteome</keyword>
<dbReference type="Pfam" id="PF13360">
    <property type="entry name" value="PQQ_2"/>
    <property type="match status" value="1"/>
</dbReference>
<dbReference type="InterPro" id="IPR011045">
    <property type="entry name" value="N2O_reductase_N"/>
</dbReference>
<dbReference type="SUPFAM" id="SSF50974">
    <property type="entry name" value="Nitrous oxide reductase, N-terminal domain"/>
    <property type="match status" value="1"/>
</dbReference>
<dbReference type="Gene3D" id="2.130.10.10">
    <property type="entry name" value="YVTN repeat-like/Quinoprotein amine dehydrogenase"/>
    <property type="match status" value="2"/>
</dbReference>
<dbReference type="Proteomes" id="UP001224392">
    <property type="component" value="Unassembled WGS sequence"/>
</dbReference>
<dbReference type="PANTHER" id="PTHR47197:SF3">
    <property type="entry name" value="DIHYDRO-HEME D1 DEHYDROGENASE"/>
    <property type="match status" value="1"/>
</dbReference>
<dbReference type="InterPro" id="IPR015943">
    <property type="entry name" value="WD40/YVTN_repeat-like_dom_sf"/>
</dbReference>
<dbReference type="InterPro" id="IPR002372">
    <property type="entry name" value="PQQ_rpt_dom"/>
</dbReference>
<reference evidence="2 3" key="1">
    <citation type="submission" date="2023-04" db="EMBL/GenBank/DDBJ databases">
        <title>Marinobulbifer ophiurae gen. nov., sp. Nov., isolate from tissue of brittle star Ophioplocus japonicus.</title>
        <authorList>
            <person name="Kawano K."/>
            <person name="Sawayama S."/>
            <person name="Nakagawa S."/>
        </authorList>
    </citation>
    <scope>NUCLEOTIDE SEQUENCE [LARGE SCALE GENOMIC DNA]</scope>
    <source>
        <strain evidence="2 3">NKW57</strain>
    </source>
</reference>
<dbReference type="PANTHER" id="PTHR47197">
    <property type="entry name" value="PROTEIN NIRF"/>
    <property type="match status" value="1"/>
</dbReference>
<gene>
    <name evidence="2" type="ORF">MNKW57_11990</name>
</gene>
<protein>
    <submittedName>
        <fullName evidence="2">YVTN family beta-propeller repeat protein</fullName>
    </submittedName>
</protein>
<dbReference type="InterPro" id="IPR051200">
    <property type="entry name" value="Host-pathogen_enzymatic-act"/>
</dbReference>
<dbReference type="RefSeq" id="WP_285763494.1">
    <property type="nucleotide sequence ID" value="NZ_BSYJ01000002.1"/>
</dbReference>
<feature type="domain" description="Pyrrolo-quinoline quinone repeat" evidence="1">
    <location>
        <begin position="111"/>
        <end position="184"/>
    </location>
</feature>
<dbReference type="EMBL" id="BSYJ01000002">
    <property type="protein sequence ID" value="GMG86878.1"/>
    <property type="molecule type" value="Genomic_DNA"/>
</dbReference>
<name>A0ABQ6LXR0_9GAMM</name>
<evidence type="ECO:0000313" key="3">
    <source>
        <dbReference type="Proteomes" id="UP001224392"/>
    </source>
</evidence>
<sequence length="408" mass="43520">MKFPVHIFLVFGLMLLSGLVGGISWREAGYGSGPRDSSRAAEGPLREVAFVANAADGTVSLLDLASKQVLTTVDVIPDGKRVGPFRDIVQWVAQPFLERRAGPNFVQDTDLSRDGRVLFVSRGHLGDVVALDIVTGEVLWRTPVAGLFAGPMALSVDGQHLYIAATIRGDNRVEVLDSSNGERAGAIRAGQWPFAIQVSADDSKVFVASLGDMQKQASERTEDRDAYQIAVVDSGSLKPEMIYRFESGVRPFQVAPDGRMLYAQLSALHGLVAVHLVSHQRAGHIQLPVKPGVTEADWDFEAPHHGLALSGDGRLLCAAGRASDYAALVEVPALKLRGTVAVGDAPGWAAYAAADGLCLLANSRSNDVSVVEVASQREIKRIPVGRFPNHITVGFVPEAMLGSTLGSE</sequence>
<organism evidence="2 3">
    <name type="scientific">Biformimicrobium ophioploci</name>
    <dbReference type="NCBI Taxonomy" id="3036711"/>
    <lineage>
        <taxon>Bacteria</taxon>
        <taxon>Pseudomonadati</taxon>
        <taxon>Pseudomonadota</taxon>
        <taxon>Gammaproteobacteria</taxon>
        <taxon>Cellvibrionales</taxon>
        <taxon>Microbulbiferaceae</taxon>
        <taxon>Biformimicrobium</taxon>
    </lineage>
</organism>
<evidence type="ECO:0000313" key="2">
    <source>
        <dbReference type="EMBL" id="GMG86878.1"/>
    </source>
</evidence>
<accession>A0ABQ6LXR0</accession>
<proteinExistence type="predicted"/>